<dbReference type="Gene3D" id="1.10.150.240">
    <property type="entry name" value="Putative phosphatase, domain 2"/>
    <property type="match status" value="1"/>
</dbReference>
<dbReference type="Gene3D" id="3.40.50.1000">
    <property type="entry name" value="HAD superfamily/HAD-like"/>
    <property type="match status" value="1"/>
</dbReference>
<organism evidence="2 3">
    <name type="scientific">Pectinatus haikarae</name>
    <dbReference type="NCBI Taxonomy" id="349096"/>
    <lineage>
        <taxon>Bacteria</taxon>
        <taxon>Bacillati</taxon>
        <taxon>Bacillota</taxon>
        <taxon>Negativicutes</taxon>
        <taxon>Selenomonadales</taxon>
        <taxon>Selenomonadaceae</taxon>
        <taxon>Pectinatus</taxon>
    </lineage>
</organism>
<reference evidence="2 3" key="1">
    <citation type="submission" date="2023-07" db="EMBL/GenBank/DDBJ databases">
        <title>Genomic Encyclopedia of Type Strains, Phase IV (KMG-IV): sequencing the most valuable type-strain genomes for metagenomic binning, comparative biology and taxonomic classification.</title>
        <authorList>
            <person name="Goeker M."/>
        </authorList>
    </citation>
    <scope>NUCLEOTIDE SEQUENCE [LARGE SCALE GENOMIC DNA]</scope>
    <source>
        <strain evidence="2 3">DSM 16980</strain>
    </source>
</reference>
<dbReference type="Pfam" id="PF13419">
    <property type="entry name" value="HAD_2"/>
    <property type="match status" value="1"/>
</dbReference>
<dbReference type="Proteomes" id="UP001239167">
    <property type="component" value="Unassembled WGS sequence"/>
</dbReference>
<dbReference type="SUPFAM" id="SSF56784">
    <property type="entry name" value="HAD-like"/>
    <property type="match status" value="1"/>
</dbReference>
<keyword evidence="3" id="KW-1185">Reference proteome</keyword>
<dbReference type="SFLD" id="SFLDG01135">
    <property type="entry name" value="C1.5.6:_HAD__Beta-PGM__Phospha"/>
    <property type="match status" value="1"/>
</dbReference>
<dbReference type="PANTHER" id="PTHR43434:SF26">
    <property type="entry name" value="PYROPHOSPHATASE PPAX"/>
    <property type="match status" value="1"/>
</dbReference>
<dbReference type="PANTHER" id="PTHR43434">
    <property type="entry name" value="PHOSPHOGLYCOLATE PHOSPHATASE"/>
    <property type="match status" value="1"/>
</dbReference>
<dbReference type="PRINTS" id="PR00413">
    <property type="entry name" value="HADHALOGNASE"/>
</dbReference>
<dbReference type="InterPro" id="IPR000086">
    <property type="entry name" value="NUDIX_hydrolase_dom"/>
</dbReference>
<dbReference type="InterPro" id="IPR015797">
    <property type="entry name" value="NUDIX_hydrolase-like_dom_sf"/>
</dbReference>
<feature type="domain" description="Nudix hydrolase" evidence="1">
    <location>
        <begin position="280"/>
        <end position="410"/>
    </location>
</feature>
<dbReference type="InterPro" id="IPR050155">
    <property type="entry name" value="HAD-like_hydrolase_sf"/>
</dbReference>
<dbReference type="SFLD" id="SFLDS00003">
    <property type="entry name" value="Haloacid_Dehalogenase"/>
    <property type="match status" value="1"/>
</dbReference>
<evidence type="ECO:0000313" key="3">
    <source>
        <dbReference type="Proteomes" id="UP001239167"/>
    </source>
</evidence>
<comment type="caution">
    <text evidence="2">The sequence shown here is derived from an EMBL/GenBank/DDBJ whole genome shotgun (WGS) entry which is preliminary data.</text>
</comment>
<protein>
    <submittedName>
        <fullName evidence="2">HAD superfamily hydrolase (TIGR01549 family)</fullName>
    </submittedName>
</protein>
<dbReference type="Gene3D" id="3.90.79.10">
    <property type="entry name" value="Nucleoside Triphosphate Pyrophosphohydrolase"/>
    <property type="match status" value="1"/>
</dbReference>
<dbReference type="RefSeq" id="WP_307222219.1">
    <property type="nucleotide sequence ID" value="NZ_CP116940.1"/>
</dbReference>
<dbReference type="EMBL" id="JAUSUE010000001">
    <property type="protein sequence ID" value="MDQ0202364.1"/>
    <property type="molecule type" value="Genomic_DNA"/>
</dbReference>
<dbReference type="InterPro" id="IPR006439">
    <property type="entry name" value="HAD-SF_hydro_IA"/>
</dbReference>
<accession>A0ABT9Y5E4</accession>
<keyword evidence="2" id="KW-0378">Hydrolase</keyword>
<dbReference type="InterPro" id="IPR036412">
    <property type="entry name" value="HAD-like_sf"/>
</dbReference>
<dbReference type="InterPro" id="IPR023198">
    <property type="entry name" value="PGP-like_dom2"/>
</dbReference>
<dbReference type="GO" id="GO:0016787">
    <property type="term" value="F:hydrolase activity"/>
    <property type="evidence" value="ECO:0007669"/>
    <property type="project" value="UniProtKB-KW"/>
</dbReference>
<dbReference type="NCBIfam" id="TIGR01549">
    <property type="entry name" value="HAD-SF-IA-v1"/>
    <property type="match status" value="1"/>
</dbReference>
<proteinExistence type="predicted"/>
<dbReference type="Pfam" id="PF00293">
    <property type="entry name" value="NUDIX"/>
    <property type="match status" value="1"/>
</dbReference>
<dbReference type="CDD" id="cd18889">
    <property type="entry name" value="NUDIX_ADPRase"/>
    <property type="match status" value="1"/>
</dbReference>
<dbReference type="PROSITE" id="PS51462">
    <property type="entry name" value="NUDIX"/>
    <property type="match status" value="1"/>
</dbReference>
<dbReference type="InterPro" id="IPR059176">
    <property type="entry name" value="UDP-X_N"/>
</dbReference>
<dbReference type="SFLD" id="SFLDG01129">
    <property type="entry name" value="C1.5:_HAD__Beta-PGM__Phosphata"/>
    <property type="match status" value="1"/>
</dbReference>
<gene>
    <name evidence="2" type="ORF">J2S01_000049</name>
</gene>
<dbReference type="InterPro" id="IPR041492">
    <property type="entry name" value="HAD_2"/>
</dbReference>
<dbReference type="SUPFAM" id="SSF55811">
    <property type="entry name" value="Nudix"/>
    <property type="match status" value="1"/>
</dbReference>
<sequence length="421" mass="48035">MRFKNVVFDMDGTLIDTHDILVLSLREALKEIIPLRVFTDSELSAVIGIPGEDGLRKLGVKNPELALEKWNLHMKDYHHAIKIFDGIKTLLKSLKEKNIKLGIVTSKLKHECKSDFFHLGIAQYFDVIISADDTAKHKPFAEPLLKYMEIAGAERQDVLYIGDTIYDIECAAAAKAASGLAVWGCRSVKHIKADYYFRSPAEIIYYLEQKSDPLLEMPWLKWAMELRFIAQAGLYYSKNKFDIERFERISSIAVEMLALKTGIPTDQIKSLFCNEKGFQTPKIDTRAVIFNASNEILLVQETDEQGTWSLPGGWVDIDKSIAENTVKEALEESGLTVFPRRIISVQERNRHNRPVYAYSVCKIFIECDIIDGSFKENSETSRSAYFSFDCLPPLSEKRNTAEQLALCFKAHNDMHWNVIFD</sequence>
<evidence type="ECO:0000313" key="2">
    <source>
        <dbReference type="EMBL" id="MDQ0202364.1"/>
    </source>
</evidence>
<dbReference type="Pfam" id="PF12535">
    <property type="entry name" value="Nudix_N"/>
    <property type="match status" value="1"/>
</dbReference>
<dbReference type="Gene3D" id="6.10.250.1120">
    <property type="match status" value="1"/>
</dbReference>
<evidence type="ECO:0000259" key="1">
    <source>
        <dbReference type="PROSITE" id="PS51462"/>
    </source>
</evidence>
<dbReference type="InterPro" id="IPR023214">
    <property type="entry name" value="HAD_sf"/>
</dbReference>
<name>A0ABT9Y5E4_9FIRM</name>